<dbReference type="SUPFAM" id="SSF56601">
    <property type="entry name" value="beta-lactamase/transpeptidase-like"/>
    <property type="match status" value="1"/>
</dbReference>
<keyword evidence="3" id="KW-1185">Reference proteome</keyword>
<dbReference type="Gene3D" id="3.40.710.10">
    <property type="entry name" value="DD-peptidase/beta-lactamase superfamily"/>
    <property type="match status" value="1"/>
</dbReference>
<proteinExistence type="predicted"/>
<sequence length="465" mass="50509">MRKRLHGAVGLLAVGGLLGTFVPPAGAEETGRNRLAERLREAMNEVRFQEVLDTAPPGSATARTFAGTVDKEARGLQRPATVADPRPIVQQPQVDATVIELDSRGRPRSSGTVLMSPLYKDGVIVPVDRDYSTESVRWRQWDDAGWYANRGQGTIDVIPGRENAPIDHMLAYPASVLKLMVAFGVLRLVDQGVVGLDDTYEYRPAEPSPLCGEATAKPVRRYLDESLTWSSNAASCALIKLLHDHGGIDPLNRAFSDLGLQTLRLRGTRPSNGGRWSNEITMSSLDTAKLLLLVGGGPGTLWTAPDGTPVTRNVLSPASRRFFADTLAQQGFNDMLSNTNRCGAAYPAQGIPQRTLSRWIGADGTVTVNGLWFGHDVRPCDAAAEVTFAHKTGWVGNSGADAGIVRALPGRGGRHYIIVVFSNLGTQYIDPHRPPTPPGVHPVTYTEKFADLARIIDTYEKNRYR</sequence>
<gene>
    <name evidence="2" type="ORF">HNR21_003931</name>
</gene>
<comment type="caution">
    <text evidence="2">The sequence shown here is derived from an EMBL/GenBank/DDBJ whole genome shotgun (WGS) entry which is preliminary data.</text>
</comment>
<name>A0A7W3N030_9ACTN</name>
<dbReference type="AlphaFoldDB" id="A0A7W3N030"/>
<dbReference type="GO" id="GO:0030655">
    <property type="term" value="P:beta-lactam antibiotic catabolic process"/>
    <property type="evidence" value="ECO:0007669"/>
    <property type="project" value="InterPro"/>
</dbReference>
<evidence type="ECO:0000259" key="1">
    <source>
        <dbReference type="Pfam" id="PF13354"/>
    </source>
</evidence>
<organism evidence="2 3">
    <name type="scientific">Thermomonospora cellulosilytica</name>
    <dbReference type="NCBI Taxonomy" id="1411118"/>
    <lineage>
        <taxon>Bacteria</taxon>
        <taxon>Bacillati</taxon>
        <taxon>Actinomycetota</taxon>
        <taxon>Actinomycetes</taxon>
        <taxon>Streptosporangiales</taxon>
        <taxon>Thermomonosporaceae</taxon>
        <taxon>Thermomonospora</taxon>
    </lineage>
</organism>
<dbReference type="Proteomes" id="UP000539313">
    <property type="component" value="Unassembled WGS sequence"/>
</dbReference>
<accession>A0A7W3N030</accession>
<dbReference type="InterPro" id="IPR045155">
    <property type="entry name" value="Beta-lactam_cat"/>
</dbReference>
<dbReference type="InterPro" id="IPR012338">
    <property type="entry name" value="Beta-lactam/transpept-like"/>
</dbReference>
<reference evidence="2 3" key="1">
    <citation type="submission" date="2020-08" db="EMBL/GenBank/DDBJ databases">
        <title>Sequencing the genomes of 1000 actinobacteria strains.</title>
        <authorList>
            <person name="Klenk H.-P."/>
        </authorList>
    </citation>
    <scope>NUCLEOTIDE SEQUENCE [LARGE SCALE GENOMIC DNA]</scope>
    <source>
        <strain evidence="2 3">DSM 45823</strain>
    </source>
</reference>
<dbReference type="InterPro" id="IPR000871">
    <property type="entry name" value="Beta-lactam_class-A"/>
</dbReference>
<evidence type="ECO:0000313" key="3">
    <source>
        <dbReference type="Proteomes" id="UP000539313"/>
    </source>
</evidence>
<dbReference type="Pfam" id="PF13354">
    <property type="entry name" value="Beta-lactamase2"/>
    <property type="match status" value="1"/>
</dbReference>
<dbReference type="EMBL" id="JACJII010000001">
    <property type="protein sequence ID" value="MBA9005049.1"/>
    <property type="molecule type" value="Genomic_DNA"/>
</dbReference>
<dbReference type="PANTHER" id="PTHR35333:SF3">
    <property type="entry name" value="BETA-LACTAMASE-TYPE TRANSPEPTIDASE FOLD CONTAINING PROTEIN"/>
    <property type="match status" value="1"/>
</dbReference>
<feature type="domain" description="Beta-lactamase class A catalytic" evidence="1">
    <location>
        <begin position="172"/>
        <end position="421"/>
    </location>
</feature>
<dbReference type="GO" id="GO:0046677">
    <property type="term" value="P:response to antibiotic"/>
    <property type="evidence" value="ECO:0007669"/>
    <property type="project" value="InterPro"/>
</dbReference>
<dbReference type="RefSeq" id="WP_220500217.1">
    <property type="nucleotide sequence ID" value="NZ_JACJII010000001.1"/>
</dbReference>
<dbReference type="PANTHER" id="PTHR35333">
    <property type="entry name" value="BETA-LACTAMASE"/>
    <property type="match status" value="1"/>
</dbReference>
<dbReference type="GO" id="GO:0008800">
    <property type="term" value="F:beta-lactamase activity"/>
    <property type="evidence" value="ECO:0007669"/>
    <property type="project" value="InterPro"/>
</dbReference>
<evidence type="ECO:0000313" key="2">
    <source>
        <dbReference type="EMBL" id="MBA9005049.1"/>
    </source>
</evidence>
<protein>
    <recommendedName>
        <fullName evidence="1">Beta-lactamase class A catalytic domain-containing protein</fullName>
    </recommendedName>
</protein>